<dbReference type="AlphaFoldDB" id="X1QPG5"/>
<accession>X1QPG5</accession>
<gene>
    <name evidence="1" type="ORF">S06H3_58188</name>
</gene>
<reference evidence="1" key="1">
    <citation type="journal article" date="2014" name="Front. Microbiol.">
        <title>High frequency of phylogenetically diverse reductive dehalogenase-homologous genes in deep subseafloor sedimentary metagenomes.</title>
        <authorList>
            <person name="Kawai M."/>
            <person name="Futagami T."/>
            <person name="Toyoda A."/>
            <person name="Takaki Y."/>
            <person name="Nishi S."/>
            <person name="Hori S."/>
            <person name="Arai W."/>
            <person name="Tsubouchi T."/>
            <person name="Morono Y."/>
            <person name="Uchiyama I."/>
            <person name="Ito T."/>
            <person name="Fujiyama A."/>
            <person name="Inagaki F."/>
            <person name="Takami H."/>
        </authorList>
    </citation>
    <scope>NUCLEOTIDE SEQUENCE</scope>
    <source>
        <strain evidence="1">Expedition CK06-06</strain>
    </source>
</reference>
<organism evidence="1">
    <name type="scientific">marine sediment metagenome</name>
    <dbReference type="NCBI Taxonomy" id="412755"/>
    <lineage>
        <taxon>unclassified sequences</taxon>
        <taxon>metagenomes</taxon>
        <taxon>ecological metagenomes</taxon>
    </lineage>
</organism>
<proteinExistence type="predicted"/>
<feature type="non-terminal residue" evidence="1">
    <location>
        <position position="1"/>
    </location>
</feature>
<dbReference type="EMBL" id="BARV01037641">
    <property type="protein sequence ID" value="GAI52865.1"/>
    <property type="molecule type" value="Genomic_DNA"/>
</dbReference>
<evidence type="ECO:0000313" key="1">
    <source>
        <dbReference type="EMBL" id="GAI52865.1"/>
    </source>
</evidence>
<name>X1QPG5_9ZZZZ</name>
<sequence>TLTSVSQEYLMEFALSVSRSILGSRQRVRQLGGIGETRGLS</sequence>
<comment type="caution">
    <text evidence="1">The sequence shown here is derived from an EMBL/GenBank/DDBJ whole genome shotgun (WGS) entry which is preliminary data.</text>
</comment>
<protein>
    <submittedName>
        <fullName evidence="1">Uncharacterized protein</fullName>
    </submittedName>
</protein>